<dbReference type="InterPro" id="IPR004843">
    <property type="entry name" value="Calcineurin-like_PHP"/>
</dbReference>
<reference evidence="3 4" key="1">
    <citation type="journal article" date="2024" name="Nat. Commun.">
        <title>Phylogenomics reveals the evolutionary origins of lichenization in chlorophyte algae.</title>
        <authorList>
            <person name="Puginier C."/>
            <person name="Libourel C."/>
            <person name="Otte J."/>
            <person name="Skaloud P."/>
            <person name="Haon M."/>
            <person name="Grisel S."/>
            <person name="Petersen M."/>
            <person name="Berrin J.G."/>
            <person name="Delaux P.M."/>
            <person name="Dal Grande F."/>
            <person name="Keller J."/>
        </authorList>
    </citation>
    <scope>NUCLEOTIDE SEQUENCE [LARGE SCALE GENOMIC DNA]</scope>
    <source>
        <strain evidence="3 4">SAG 2036</strain>
    </source>
</reference>
<evidence type="ECO:0000259" key="2">
    <source>
        <dbReference type="Pfam" id="PF00149"/>
    </source>
</evidence>
<evidence type="ECO:0000313" key="4">
    <source>
        <dbReference type="Proteomes" id="UP001465755"/>
    </source>
</evidence>
<dbReference type="Gene3D" id="3.60.21.10">
    <property type="match status" value="1"/>
</dbReference>
<dbReference type="Pfam" id="PF00149">
    <property type="entry name" value="Metallophos"/>
    <property type="match status" value="1"/>
</dbReference>
<sequence>MTTASLSARQPNFGDRSDQEATVAIVGDLHLEPDQMRLFHKARRQINDVLSDEISSKPLPSAGVVQLGDLGGYNHQPGSHKCFLTAKEYLDGFKVPYAVITGNHDLEGNDFETDDDNLAAWSKVFDQRHYWALDAGPLLCIGLSTVRFRSNNFSAHEVHIDGEQMAWFEQQLQQAGNRPVAVFTHAPIMGSGIKAVLNVHVKNRCAWVNQSSDPKALMRLVHTYPCIKLWFSGHYHLSHDYGDSIALVGSCAFVNTGVIGNGTRDGCRHSRILAVNGEGYELSTYDHEEGAQRCDLRRQWTESAPVASAPSTTAAANSPDNEQAVQDIERQASSLQACTAAKEIGSHSRSGSSPSGQAALQWYDIGRGRLLARYPGLLCEFDAELRAPMGAVFVNMEPEDTLSFLDSDGNELNVPSSSSSSNGVANSRALDCRAADTIALHSSLPANSRRAQRNSEGGFYQIFQPNKWRLRKEREAQAAAHAR</sequence>
<dbReference type="SUPFAM" id="SSF56300">
    <property type="entry name" value="Metallo-dependent phosphatases"/>
    <property type="match status" value="1"/>
</dbReference>
<dbReference type="GO" id="GO:0016787">
    <property type="term" value="F:hydrolase activity"/>
    <property type="evidence" value="ECO:0007669"/>
    <property type="project" value="InterPro"/>
</dbReference>
<dbReference type="InterPro" id="IPR029052">
    <property type="entry name" value="Metallo-depent_PP-like"/>
</dbReference>
<accession>A0AAW1P1V4</accession>
<protein>
    <recommendedName>
        <fullName evidence="2">Calcineurin-like phosphoesterase domain-containing protein</fullName>
    </recommendedName>
</protein>
<dbReference type="Proteomes" id="UP001465755">
    <property type="component" value="Unassembled WGS sequence"/>
</dbReference>
<name>A0AAW1P1V4_9CHLO</name>
<dbReference type="InterPro" id="IPR051918">
    <property type="entry name" value="STPP_CPPED1"/>
</dbReference>
<comment type="caution">
    <text evidence="3">The sequence shown here is derived from an EMBL/GenBank/DDBJ whole genome shotgun (WGS) entry which is preliminary data.</text>
</comment>
<feature type="region of interest" description="Disordered" evidence="1">
    <location>
        <begin position="406"/>
        <end position="425"/>
    </location>
</feature>
<evidence type="ECO:0000313" key="3">
    <source>
        <dbReference type="EMBL" id="KAK9802059.1"/>
    </source>
</evidence>
<feature type="domain" description="Calcineurin-like phosphoesterase" evidence="2">
    <location>
        <begin position="22"/>
        <end position="236"/>
    </location>
</feature>
<dbReference type="PANTHER" id="PTHR43143">
    <property type="entry name" value="METALLOPHOSPHOESTERASE, CALCINEURIN SUPERFAMILY"/>
    <property type="match status" value="1"/>
</dbReference>
<dbReference type="AlphaFoldDB" id="A0AAW1P1V4"/>
<gene>
    <name evidence="3" type="ORF">WJX73_008858</name>
</gene>
<dbReference type="EMBL" id="JALJOQ010000072">
    <property type="protein sequence ID" value="KAK9802059.1"/>
    <property type="molecule type" value="Genomic_DNA"/>
</dbReference>
<dbReference type="PANTHER" id="PTHR43143:SF4">
    <property type="entry name" value="CALCINEURIN-LIKE PHOSPHOESTERASE DOMAIN-CONTAINING PROTEIN"/>
    <property type="match status" value="1"/>
</dbReference>
<organism evidence="3 4">
    <name type="scientific">Symbiochloris irregularis</name>
    <dbReference type="NCBI Taxonomy" id="706552"/>
    <lineage>
        <taxon>Eukaryota</taxon>
        <taxon>Viridiplantae</taxon>
        <taxon>Chlorophyta</taxon>
        <taxon>core chlorophytes</taxon>
        <taxon>Trebouxiophyceae</taxon>
        <taxon>Trebouxiales</taxon>
        <taxon>Trebouxiaceae</taxon>
        <taxon>Symbiochloris</taxon>
    </lineage>
</organism>
<proteinExistence type="predicted"/>
<keyword evidence="4" id="KW-1185">Reference proteome</keyword>
<evidence type="ECO:0000256" key="1">
    <source>
        <dbReference type="SAM" id="MobiDB-lite"/>
    </source>
</evidence>